<dbReference type="OrthoDB" id="5289652at2"/>
<feature type="transmembrane region" description="Helical" evidence="5">
    <location>
        <begin position="43"/>
        <end position="62"/>
    </location>
</feature>
<gene>
    <name evidence="7" type="ORF">AZI85_06680</name>
</gene>
<evidence type="ECO:0000256" key="1">
    <source>
        <dbReference type="ARBA" id="ARBA00004141"/>
    </source>
</evidence>
<reference evidence="7 8" key="1">
    <citation type="submission" date="2016-03" db="EMBL/GenBank/DDBJ databases">
        <authorList>
            <person name="Ploux O."/>
        </authorList>
    </citation>
    <scope>NUCLEOTIDE SEQUENCE [LARGE SCALE GENOMIC DNA]</scope>
    <source>
        <strain evidence="7 8">BER2</strain>
    </source>
</reference>
<feature type="transmembrane region" description="Helical" evidence="5">
    <location>
        <begin position="191"/>
        <end position="208"/>
    </location>
</feature>
<feature type="transmembrane region" description="Helical" evidence="5">
    <location>
        <begin position="284"/>
        <end position="301"/>
    </location>
</feature>
<evidence type="ECO:0000256" key="4">
    <source>
        <dbReference type="ARBA" id="ARBA00023136"/>
    </source>
</evidence>
<protein>
    <recommendedName>
        <fullName evidence="6">Integral membrane bound transporter domain-containing protein</fullName>
    </recommendedName>
</protein>
<dbReference type="InterPro" id="IPR049453">
    <property type="entry name" value="Memb_transporter_dom"/>
</dbReference>
<evidence type="ECO:0000256" key="2">
    <source>
        <dbReference type="ARBA" id="ARBA00022692"/>
    </source>
</evidence>
<comment type="caution">
    <text evidence="7">The sequence shown here is derived from an EMBL/GenBank/DDBJ whole genome shotgun (WGS) entry which is preliminary data.</text>
</comment>
<sequence length="346" mass="38130">MGLRLHVNELLKINPAPSPWPRMVVCSFATMIPLIVGTSLHQLPISIFGALFGFLLVLNDHLGTLGHRLWVITLTFLCLLAGLTLGVLTGGQKALLIPLLLALTYWLGLISTQGAELERAVLFSVFQILAGAYSPAVAKYLSLSLGYAFLGYLCVIVALSILVFVRRHNPNPFARIRETFKKSLTKEKSRHLYALSFSLAVLITLLVVDYFQMSHGYWAVGTVLIIMRPEAKASIYRIIQRFFGTLVGVLVAEMIILSVHSVWIAIPLIGFISFWGPWSLSRSYWLGSAVIVTMLLVLLDLPSIATGDLHTPLIRLQATGIGCLFGLLGVVMANPQVLWRDNPPRS</sequence>
<evidence type="ECO:0000259" key="6">
    <source>
        <dbReference type="Pfam" id="PF13515"/>
    </source>
</evidence>
<accession>A0A150WG30</accession>
<feature type="transmembrane region" description="Helical" evidence="5">
    <location>
        <begin position="144"/>
        <end position="165"/>
    </location>
</feature>
<dbReference type="EMBL" id="LUKF01000016">
    <property type="protein sequence ID" value="KYG61893.1"/>
    <property type="molecule type" value="Genomic_DNA"/>
</dbReference>
<keyword evidence="3 5" id="KW-1133">Transmembrane helix</keyword>
<name>A0A150WG30_BDEBC</name>
<feature type="transmembrane region" description="Helical" evidence="5">
    <location>
        <begin position="69"/>
        <end position="88"/>
    </location>
</feature>
<evidence type="ECO:0000256" key="5">
    <source>
        <dbReference type="SAM" id="Phobius"/>
    </source>
</evidence>
<keyword evidence="2 5" id="KW-0812">Transmembrane</keyword>
<proteinExistence type="predicted"/>
<dbReference type="Proteomes" id="UP000075391">
    <property type="component" value="Unassembled WGS sequence"/>
</dbReference>
<feature type="transmembrane region" description="Helical" evidence="5">
    <location>
        <begin position="313"/>
        <end position="333"/>
    </location>
</feature>
<evidence type="ECO:0000256" key="3">
    <source>
        <dbReference type="ARBA" id="ARBA00022989"/>
    </source>
</evidence>
<dbReference type="GO" id="GO:0016020">
    <property type="term" value="C:membrane"/>
    <property type="evidence" value="ECO:0007669"/>
    <property type="project" value="UniProtKB-SubCell"/>
</dbReference>
<dbReference type="Pfam" id="PF13515">
    <property type="entry name" value="FUSC_2"/>
    <property type="match status" value="1"/>
</dbReference>
<organism evidence="7 8">
    <name type="scientific">Bdellovibrio bacteriovorus</name>
    <dbReference type="NCBI Taxonomy" id="959"/>
    <lineage>
        <taxon>Bacteria</taxon>
        <taxon>Pseudomonadati</taxon>
        <taxon>Bdellovibrionota</taxon>
        <taxon>Bdellovibrionia</taxon>
        <taxon>Bdellovibrionales</taxon>
        <taxon>Pseudobdellovibrionaceae</taxon>
        <taxon>Bdellovibrio</taxon>
    </lineage>
</organism>
<comment type="subcellular location">
    <subcellularLocation>
        <location evidence="1">Membrane</location>
        <topology evidence="1">Multi-pass membrane protein</topology>
    </subcellularLocation>
</comment>
<feature type="domain" description="Integral membrane bound transporter" evidence="6">
    <location>
        <begin position="204"/>
        <end position="328"/>
    </location>
</feature>
<dbReference type="RefSeq" id="WP_063244039.1">
    <property type="nucleotide sequence ID" value="NZ_LUKF01000016.1"/>
</dbReference>
<keyword evidence="4 5" id="KW-0472">Membrane</keyword>
<evidence type="ECO:0000313" key="8">
    <source>
        <dbReference type="Proteomes" id="UP000075391"/>
    </source>
</evidence>
<feature type="transmembrane region" description="Helical" evidence="5">
    <location>
        <begin position="243"/>
        <end position="272"/>
    </location>
</feature>
<feature type="transmembrane region" description="Helical" evidence="5">
    <location>
        <begin position="94"/>
        <end position="111"/>
    </location>
</feature>
<evidence type="ECO:0000313" key="7">
    <source>
        <dbReference type="EMBL" id="KYG61893.1"/>
    </source>
</evidence>
<dbReference type="AlphaFoldDB" id="A0A150WG30"/>